<organism evidence="2 3">
    <name type="scientific">Nitzschia inconspicua</name>
    <dbReference type="NCBI Taxonomy" id="303405"/>
    <lineage>
        <taxon>Eukaryota</taxon>
        <taxon>Sar</taxon>
        <taxon>Stramenopiles</taxon>
        <taxon>Ochrophyta</taxon>
        <taxon>Bacillariophyta</taxon>
        <taxon>Bacillariophyceae</taxon>
        <taxon>Bacillariophycidae</taxon>
        <taxon>Bacillariales</taxon>
        <taxon>Bacillariaceae</taxon>
        <taxon>Nitzschia</taxon>
    </lineage>
</organism>
<dbReference type="GO" id="GO:0005737">
    <property type="term" value="C:cytoplasm"/>
    <property type="evidence" value="ECO:0007669"/>
    <property type="project" value="TreeGrafter"/>
</dbReference>
<dbReference type="InterPro" id="IPR007123">
    <property type="entry name" value="Gelsolin-like_dom"/>
</dbReference>
<dbReference type="Proteomes" id="UP000693970">
    <property type="component" value="Unassembled WGS sequence"/>
</dbReference>
<dbReference type="GO" id="GO:0051015">
    <property type="term" value="F:actin filament binding"/>
    <property type="evidence" value="ECO:0007669"/>
    <property type="project" value="InterPro"/>
</dbReference>
<feature type="domain" description="Gelsolin-like" evidence="1">
    <location>
        <begin position="62"/>
        <end position="134"/>
    </location>
</feature>
<accession>A0A9K3Q5C5</accession>
<comment type="caution">
    <text evidence="2">The sequence shown here is derived from an EMBL/GenBank/DDBJ whole genome shotgun (WGS) entry which is preliminary data.</text>
</comment>
<reference evidence="2" key="1">
    <citation type="journal article" date="2021" name="Sci. Rep.">
        <title>Diploid genomic architecture of Nitzschia inconspicua, an elite biomass production diatom.</title>
        <authorList>
            <person name="Oliver A."/>
            <person name="Podell S."/>
            <person name="Pinowska A."/>
            <person name="Traller J.C."/>
            <person name="Smith S.R."/>
            <person name="McClure R."/>
            <person name="Beliaev A."/>
            <person name="Bohutskyi P."/>
            <person name="Hill E.A."/>
            <person name="Rabines A."/>
            <person name="Zheng H."/>
            <person name="Allen L.Z."/>
            <person name="Kuo A."/>
            <person name="Grigoriev I.V."/>
            <person name="Allen A.E."/>
            <person name="Hazlebeck D."/>
            <person name="Allen E.E."/>
        </authorList>
    </citation>
    <scope>NUCLEOTIDE SEQUENCE</scope>
    <source>
        <strain evidence="2">Hildebrandi</strain>
    </source>
</reference>
<dbReference type="AlphaFoldDB" id="A0A9K3Q5C5"/>
<dbReference type="CDD" id="cd11290">
    <property type="entry name" value="gelsolin_S1_like"/>
    <property type="match status" value="1"/>
</dbReference>
<dbReference type="EMBL" id="JAGRRH010000004">
    <property type="protein sequence ID" value="KAG7371291.1"/>
    <property type="molecule type" value="Genomic_DNA"/>
</dbReference>
<name>A0A9K3Q5C5_9STRA</name>
<dbReference type="GO" id="GO:0015629">
    <property type="term" value="C:actin cytoskeleton"/>
    <property type="evidence" value="ECO:0007669"/>
    <property type="project" value="TreeGrafter"/>
</dbReference>
<protein>
    <submittedName>
        <fullName evidence="2">Gelosin/severin like protein</fullName>
    </submittedName>
</protein>
<dbReference type="OrthoDB" id="6375767at2759"/>
<evidence type="ECO:0000313" key="2">
    <source>
        <dbReference type="EMBL" id="KAG7371291.1"/>
    </source>
</evidence>
<dbReference type="PANTHER" id="PTHR11977:SF130">
    <property type="entry name" value="SEVERIN"/>
    <property type="match status" value="1"/>
</dbReference>
<evidence type="ECO:0000259" key="1">
    <source>
        <dbReference type="Pfam" id="PF00626"/>
    </source>
</evidence>
<proteinExistence type="predicted"/>
<dbReference type="SMART" id="SM00262">
    <property type="entry name" value="GEL"/>
    <property type="match status" value="3"/>
</dbReference>
<keyword evidence="3" id="KW-1185">Reference proteome</keyword>
<reference evidence="2" key="2">
    <citation type="submission" date="2021-04" db="EMBL/GenBank/DDBJ databases">
        <authorList>
            <person name="Podell S."/>
        </authorList>
    </citation>
    <scope>NUCLEOTIDE SEQUENCE</scope>
    <source>
        <strain evidence="2">Hildebrandi</strain>
    </source>
</reference>
<dbReference type="Pfam" id="PF00626">
    <property type="entry name" value="Gelsolin"/>
    <property type="match status" value="2"/>
</dbReference>
<dbReference type="PANTHER" id="PTHR11977">
    <property type="entry name" value="VILLIN"/>
    <property type="match status" value="1"/>
</dbReference>
<dbReference type="InterPro" id="IPR007122">
    <property type="entry name" value="Villin/Gelsolin"/>
</dbReference>
<feature type="domain" description="Gelsolin-like" evidence="1">
    <location>
        <begin position="303"/>
        <end position="369"/>
    </location>
</feature>
<evidence type="ECO:0000313" key="3">
    <source>
        <dbReference type="Proteomes" id="UP000693970"/>
    </source>
</evidence>
<dbReference type="GO" id="GO:0008154">
    <property type="term" value="P:actin polymerization or depolymerization"/>
    <property type="evidence" value="ECO:0007669"/>
    <property type="project" value="TreeGrafter"/>
</dbReference>
<gene>
    <name evidence="2" type="ORF">IV203_019861</name>
</gene>
<sequence length="373" mass="41856">MPEEKLSWKDTNLALIGSEIDRKVKAAAAEIETAWDGVGQEEGIRVWRIENFQVKEWPQDQYGEFFRGDSYIVLKSYRTKNSNALKHDVHIWIGSESTQDEYGTAAYKMVELDTLLGGIPVQHRQVEGKESLEFSRYFETLEYLDGGVASGFRKVEPTIEKPLFFCVKGTHAKTLKMMQVPLSITSMNEGDSFILYASKDKVWCWHGKEARPIEKASSNAWAERLCTLGTVTTLDQGHGDEEDKEFWRYLGKGTIAPAVPDDAEVCQFTPVLYRVDGDAMKPLEKVASGTLVEKGGADKKCLKKDALDDSDVFLLDAGWEIFVWIGKGADVHEKIAAMGAADRYAEMEPRANFCPVTILKSGQETSTFLSFFD</sequence>